<comment type="caution">
    <text evidence="3">The sequence shown here is derived from an EMBL/GenBank/DDBJ whole genome shotgun (WGS) entry which is preliminary data.</text>
</comment>
<dbReference type="Proteomes" id="UP000005808">
    <property type="component" value="Unassembled WGS sequence"/>
</dbReference>
<dbReference type="PANTHER" id="PTHR35848:SF6">
    <property type="entry name" value="CUPIN TYPE-2 DOMAIN-CONTAINING PROTEIN"/>
    <property type="match status" value="1"/>
</dbReference>
<dbReference type="Gene3D" id="2.60.120.10">
    <property type="entry name" value="Jelly Rolls"/>
    <property type="match status" value="1"/>
</dbReference>
<protein>
    <submittedName>
        <fullName evidence="3">Cupin 2 barrel domain-containing protein</fullName>
    </submittedName>
</protein>
<sequence length="132" mass="14644">MKHVTQTFDTPWTPHQIEGSKGFEFIFNILGNEYTDAYNLDIVRVAVGGYSPLHIDPDNHAFYIISGVGDIDIADSCHHVLPGAVVRIPRGVVHAIRNKGDSELLLLTIYDPPRMRARKNGVVIPVDQADPD</sequence>
<feature type="domain" description="Cupin type-2" evidence="2">
    <location>
        <begin position="42"/>
        <end position="110"/>
    </location>
</feature>
<dbReference type="PATRIC" id="fig|1127483.3.peg.2479"/>
<dbReference type="PANTHER" id="PTHR35848">
    <property type="entry name" value="OXALATE-BINDING PROTEIN"/>
    <property type="match status" value="1"/>
</dbReference>
<dbReference type="InterPro" id="IPR014710">
    <property type="entry name" value="RmlC-like_jellyroll"/>
</dbReference>
<accession>H1S3X4</accession>
<proteinExistence type="predicted"/>
<name>H1S3X4_9BURK</name>
<evidence type="ECO:0000259" key="2">
    <source>
        <dbReference type="Pfam" id="PF07883"/>
    </source>
</evidence>
<dbReference type="RefSeq" id="WP_006158111.1">
    <property type="nucleotide sequence ID" value="NZ_AHJE01000028.1"/>
</dbReference>
<evidence type="ECO:0000313" key="4">
    <source>
        <dbReference type="Proteomes" id="UP000005808"/>
    </source>
</evidence>
<dbReference type="AlphaFoldDB" id="H1S3X4"/>
<dbReference type="InterPro" id="IPR013096">
    <property type="entry name" value="Cupin_2"/>
</dbReference>
<dbReference type="EMBL" id="AHJE01000028">
    <property type="protein sequence ID" value="EHP42774.1"/>
    <property type="molecule type" value="Genomic_DNA"/>
</dbReference>
<dbReference type="InterPro" id="IPR051610">
    <property type="entry name" value="GPI/OXD"/>
</dbReference>
<dbReference type="GO" id="GO:0046872">
    <property type="term" value="F:metal ion binding"/>
    <property type="evidence" value="ECO:0007669"/>
    <property type="project" value="UniProtKB-KW"/>
</dbReference>
<dbReference type="SUPFAM" id="SSF51182">
    <property type="entry name" value="RmlC-like cupins"/>
    <property type="match status" value="1"/>
</dbReference>
<evidence type="ECO:0000256" key="1">
    <source>
        <dbReference type="ARBA" id="ARBA00022723"/>
    </source>
</evidence>
<gene>
    <name evidence="3" type="ORF">OR16_12350</name>
</gene>
<keyword evidence="1" id="KW-0479">Metal-binding</keyword>
<organism evidence="3 4">
    <name type="scientific">Cupriavidus basilensis OR16</name>
    <dbReference type="NCBI Taxonomy" id="1127483"/>
    <lineage>
        <taxon>Bacteria</taxon>
        <taxon>Pseudomonadati</taxon>
        <taxon>Pseudomonadota</taxon>
        <taxon>Betaproteobacteria</taxon>
        <taxon>Burkholderiales</taxon>
        <taxon>Burkholderiaceae</taxon>
        <taxon>Cupriavidus</taxon>
    </lineage>
</organism>
<dbReference type="InterPro" id="IPR011051">
    <property type="entry name" value="RmlC_Cupin_sf"/>
</dbReference>
<reference evidence="3 4" key="1">
    <citation type="journal article" date="2012" name="J. Bacteriol.">
        <title>De Novo Genome Project of Cupriavidus basilensis OR16.</title>
        <authorList>
            <person name="Cserhati M."/>
            <person name="Kriszt B."/>
            <person name="Szoboszlay S."/>
            <person name="Toth A."/>
            <person name="Szabo I."/>
            <person name="Tancsics A."/>
            <person name="Nagy I."/>
            <person name="Horvath B."/>
            <person name="Nagy I."/>
            <person name="Kukolya J."/>
        </authorList>
    </citation>
    <scope>NUCLEOTIDE SEQUENCE [LARGE SCALE GENOMIC DNA]</scope>
    <source>
        <strain evidence="3 4">OR16</strain>
    </source>
</reference>
<evidence type="ECO:0000313" key="3">
    <source>
        <dbReference type="EMBL" id="EHP42774.1"/>
    </source>
</evidence>
<dbReference type="OrthoDB" id="9105718at2"/>
<dbReference type="Pfam" id="PF07883">
    <property type="entry name" value="Cupin_2"/>
    <property type="match status" value="1"/>
</dbReference>